<keyword evidence="3" id="KW-0862">Zinc</keyword>
<dbReference type="PANTHER" id="PTHR28620">
    <property type="entry name" value="CENTROMERE PROTEIN V"/>
    <property type="match status" value="1"/>
</dbReference>
<organism evidence="5 6">
    <name type="scientific">Bradyrhizobium diazoefficiens</name>
    <dbReference type="NCBI Taxonomy" id="1355477"/>
    <lineage>
        <taxon>Bacteria</taxon>
        <taxon>Pseudomonadati</taxon>
        <taxon>Pseudomonadota</taxon>
        <taxon>Alphaproteobacteria</taxon>
        <taxon>Hyphomicrobiales</taxon>
        <taxon>Nitrobacteraceae</taxon>
        <taxon>Bradyrhizobium</taxon>
    </lineage>
</organism>
<evidence type="ECO:0000313" key="5">
    <source>
        <dbReference type="EMBL" id="BAR61407.1"/>
    </source>
</evidence>
<dbReference type="InterPro" id="IPR052355">
    <property type="entry name" value="CENP-V-like"/>
</dbReference>
<dbReference type="GO" id="GO:0046872">
    <property type="term" value="F:metal ion binding"/>
    <property type="evidence" value="ECO:0007669"/>
    <property type="project" value="UniProtKB-KW"/>
</dbReference>
<dbReference type="PROSITE" id="PS51891">
    <property type="entry name" value="CENP_V_GFA"/>
    <property type="match status" value="1"/>
</dbReference>
<protein>
    <recommendedName>
        <fullName evidence="4">CENP-V/GFA domain-containing protein</fullName>
    </recommendedName>
</protein>
<dbReference type="PANTHER" id="PTHR28620:SF1">
    <property type="entry name" value="CENP-V_GFA DOMAIN-CONTAINING PROTEIN"/>
    <property type="match status" value="1"/>
</dbReference>
<evidence type="ECO:0000256" key="3">
    <source>
        <dbReference type="ARBA" id="ARBA00022833"/>
    </source>
</evidence>
<accession>A0A0E4BW55</accession>
<sequence>MVMPIEASCHCGETVFEVTEAPSSVTRCTCSLCAKRGALWAYYKPEQFRLLSPPENVTTYLWGSRTVKHHFCASCGCGTYSESPDWSTGKPDFDNPKVAVNARLFDDFDLDAVSVNMIDGRNLW</sequence>
<dbReference type="Proteomes" id="UP000063308">
    <property type="component" value="Chromosome"/>
</dbReference>
<evidence type="ECO:0000259" key="4">
    <source>
        <dbReference type="PROSITE" id="PS51891"/>
    </source>
</evidence>
<dbReference type="Gene3D" id="2.170.150.70">
    <property type="match status" value="1"/>
</dbReference>
<dbReference type="Pfam" id="PF04828">
    <property type="entry name" value="GFA"/>
    <property type="match status" value="1"/>
</dbReference>
<reference evidence="5 6" key="1">
    <citation type="submission" date="2014-11" db="EMBL/GenBank/DDBJ databases">
        <title>Symbiosis island explosion on the genome of extra-slow-growing strains of soybean bradyrhizobia with massive insertion sequences.</title>
        <authorList>
            <person name="Iida T."/>
            <person name="Minamisawa K."/>
        </authorList>
    </citation>
    <scope>NUCLEOTIDE SEQUENCE [LARGE SCALE GENOMIC DNA]</scope>
    <source>
        <strain evidence="5 6">NK6</strain>
    </source>
</reference>
<dbReference type="SUPFAM" id="SSF51316">
    <property type="entry name" value="Mss4-like"/>
    <property type="match status" value="1"/>
</dbReference>
<evidence type="ECO:0000313" key="6">
    <source>
        <dbReference type="Proteomes" id="UP000063308"/>
    </source>
</evidence>
<comment type="similarity">
    <text evidence="1">Belongs to the Gfa family.</text>
</comment>
<dbReference type="InterPro" id="IPR006913">
    <property type="entry name" value="CENP-V/GFA"/>
</dbReference>
<dbReference type="EMBL" id="AP014685">
    <property type="protein sequence ID" value="BAR61407.1"/>
    <property type="molecule type" value="Genomic_DNA"/>
</dbReference>
<dbReference type="AlphaFoldDB" id="A0A0E4BW55"/>
<evidence type="ECO:0000256" key="1">
    <source>
        <dbReference type="ARBA" id="ARBA00005495"/>
    </source>
</evidence>
<gene>
    <name evidence="5" type="ORF">NK6_8258</name>
</gene>
<proteinExistence type="inferred from homology"/>
<dbReference type="InterPro" id="IPR011057">
    <property type="entry name" value="Mss4-like_sf"/>
</dbReference>
<keyword evidence="2" id="KW-0479">Metal-binding</keyword>
<name>A0A0E4BW55_9BRAD</name>
<dbReference type="GO" id="GO:0016846">
    <property type="term" value="F:carbon-sulfur lyase activity"/>
    <property type="evidence" value="ECO:0007669"/>
    <property type="project" value="InterPro"/>
</dbReference>
<feature type="domain" description="CENP-V/GFA" evidence="4">
    <location>
        <begin position="5"/>
        <end position="119"/>
    </location>
</feature>
<evidence type="ECO:0000256" key="2">
    <source>
        <dbReference type="ARBA" id="ARBA00022723"/>
    </source>
</evidence>